<evidence type="ECO:0000313" key="1">
    <source>
        <dbReference type="EMBL" id="TQS02589.1"/>
    </source>
</evidence>
<protein>
    <submittedName>
        <fullName evidence="1">Helix-turn-helix domain containing protein</fullName>
    </submittedName>
</protein>
<dbReference type="SUPFAM" id="SSF46689">
    <property type="entry name" value="Homeodomain-like"/>
    <property type="match status" value="1"/>
</dbReference>
<evidence type="ECO:0000313" key="2">
    <source>
        <dbReference type="Proteomes" id="UP000316541"/>
    </source>
</evidence>
<dbReference type="AlphaFoldDB" id="A0A544XDN6"/>
<accession>A0A544XDN6</accession>
<reference evidence="1 2" key="1">
    <citation type="submission" date="2019-07" db="EMBL/GenBank/DDBJ databases">
        <title>Microbispora hainanensis DSM 45428.</title>
        <authorList>
            <person name="Thawai C."/>
        </authorList>
    </citation>
    <scope>NUCLEOTIDE SEQUENCE [LARGE SCALE GENOMIC DNA]</scope>
    <source>
        <strain evidence="1 2">DSM 45428</strain>
    </source>
</reference>
<feature type="non-terminal residue" evidence="1">
    <location>
        <position position="174"/>
    </location>
</feature>
<dbReference type="Pfam" id="PF13565">
    <property type="entry name" value="HTH_32"/>
    <property type="match status" value="1"/>
</dbReference>
<dbReference type="Proteomes" id="UP000316541">
    <property type="component" value="Unassembled WGS sequence"/>
</dbReference>
<dbReference type="EMBL" id="VIRM01000188">
    <property type="protein sequence ID" value="TQS02589.1"/>
    <property type="molecule type" value="Genomic_DNA"/>
</dbReference>
<dbReference type="RefSeq" id="WP_142625452.1">
    <property type="nucleotide sequence ID" value="NZ_VIRM01000188.1"/>
</dbReference>
<proteinExistence type="predicted"/>
<sequence length="174" mass="19690">MEEGRRLQRITRTAKDPVKLRRAIVVMMSGQGQSVPDITSLMQVSDDYVRDVIHAFNERGFDALDPKWSGGRPRAISERVREHICLIATTVPAEWGITGHSTWSLRTLAEHLITRGVVTAISREHLRRILRAGGVSWQTTTTWKASTDPHFIAKMQRVLELYDHPPADGRVICL</sequence>
<name>A0A544XDN6_9ACTN</name>
<comment type="caution">
    <text evidence="1">The sequence shown here is derived from an EMBL/GenBank/DDBJ whole genome shotgun (WGS) entry which is preliminary data.</text>
</comment>
<gene>
    <name evidence="1" type="ORF">FLX08_40110</name>
</gene>
<dbReference type="InterPro" id="IPR009057">
    <property type="entry name" value="Homeodomain-like_sf"/>
</dbReference>
<organism evidence="1 2">
    <name type="scientific">Microbispora hainanensis</name>
    <dbReference type="NCBI Taxonomy" id="568844"/>
    <lineage>
        <taxon>Bacteria</taxon>
        <taxon>Bacillati</taxon>
        <taxon>Actinomycetota</taxon>
        <taxon>Actinomycetes</taxon>
        <taxon>Streptosporangiales</taxon>
        <taxon>Streptosporangiaceae</taxon>
        <taxon>Microbispora</taxon>
    </lineage>
</organism>